<evidence type="ECO:0000256" key="1">
    <source>
        <dbReference type="SAM" id="Phobius"/>
    </source>
</evidence>
<protein>
    <recommendedName>
        <fullName evidence="4">Gustatory receptor</fullName>
    </recommendedName>
</protein>
<proteinExistence type="predicted"/>
<evidence type="ECO:0008006" key="4">
    <source>
        <dbReference type="Google" id="ProtNLM"/>
    </source>
</evidence>
<evidence type="ECO:0000313" key="3">
    <source>
        <dbReference type="Proteomes" id="UP000015104"/>
    </source>
</evidence>
<feature type="transmembrane region" description="Helical" evidence="1">
    <location>
        <begin position="157"/>
        <end position="178"/>
    </location>
</feature>
<reference evidence="3" key="1">
    <citation type="submission" date="2011-08" db="EMBL/GenBank/DDBJ databases">
        <authorList>
            <person name="Rombauts S."/>
        </authorList>
    </citation>
    <scope>NUCLEOTIDE SEQUENCE</scope>
    <source>
        <strain evidence="3">London</strain>
    </source>
</reference>
<name>T1KAD6_TETUR</name>
<feature type="transmembrane region" description="Helical" evidence="1">
    <location>
        <begin position="251"/>
        <end position="270"/>
    </location>
</feature>
<feature type="transmembrane region" description="Helical" evidence="1">
    <location>
        <begin position="224"/>
        <end position="245"/>
    </location>
</feature>
<evidence type="ECO:0000313" key="2">
    <source>
        <dbReference type="EnsemblMetazoa" id="tetur07g08117.1"/>
    </source>
</evidence>
<keyword evidence="1" id="KW-1133">Transmembrane helix</keyword>
<dbReference type="AlphaFoldDB" id="T1KAD6"/>
<accession>T1KAD6</accession>
<organism evidence="2 3">
    <name type="scientific">Tetranychus urticae</name>
    <name type="common">Two-spotted spider mite</name>
    <dbReference type="NCBI Taxonomy" id="32264"/>
    <lineage>
        <taxon>Eukaryota</taxon>
        <taxon>Metazoa</taxon>
        <taxon>Ecdysozoa</taxon>
        <taxon>Arthropoda</taxon>
        <taxon>Chelicerata</taxon>
        <taxon>Arachnida</taxon>
        <taxon>Acari</taxon>
        <taxon>Acariformes</taxon>
        <taxon>Trombidiformes</taxon>
        <taxon>Prostigmata</taxon>
        <taxon>Eleutherengona</taxon>
        <taxon>Raphignathae</taxon>
        <taxon>Tetranychoidea</taxon>
        <taxon>Tetranychidae</taxon>
        <taxon>Tetranychus</taxon>
    </lineage>
</organism>
<sequence>MDSNESIVTKGFLLNYNRMTSSFPRWLMIFTLGFCGLIKDSLWNIEFVSILSSESKPSEFVSIRYAIYNVVMLSRCVIVTFALDWKAFATFTEQLTLVELDKDEDSVKRINRERRVKNWFCSVSLIAYIMINIFYLVTQPRIECFYLFTLLVNTILYIGDFFLIHLIVDLCICLKVAFRGINNHLAHFQITSPNVMLSELRRNRSLYSCTIRASREAEKFARHYIAWFYCQFFLLSIVNIVNILGLKSKTSLAFVLFMAFDIINTGYLTLNLVAVNKVSTEGIEDLYEISYDLKYYNLHNENNLFLNRMLWRNVGFTFSNLFLINPNFITSLLSFSFTIALMIANFLGS</sequence>
<dbReference type="EMBL" id="CAEY01001890">
    <property type="status" value="NOT_ANNOTATED_CDS"/>
    <property type="molecule type" value="Genomic_DNA"/>
</dbReference>
<dbReference type="Proteomes" id="UP000015104">
    <property type="component" value="Unassembled WGS sequence"/>
</dbReference>
<dbReference type="EnsemblMetazoa" id="tetur07g08117.1">
    <property type="protein sequence ID" value="tetur07g08117.1"/>
    <property type="gene ID" value="tetur07g08117"/>
</dbReference>
<feature type="transmembrane region" description="Helical" evidence="1">
    <location>
        <begin position="65"/>
        <end position="83"/>
    </location>
</feature>
<keyword evidence="3" id="KW-1185">Reference proteome</keyword>
<reference evidence="2" key="2">
    <citation type="submission" date="2015-06" db="UniProtKB">
        <authorList>
            <consortium name="EnsemblMetazoa"/>
        </authorList>
    </citation>
    <scope>IDENTIFICATION</scope>
</reference>
<feature type="transmembrane region" description="Helical" evidence="1">
    <location>
        <begin position="26"/>
        <end position="45"/>
    </location>
</feature>
<dbReference type="HOGENOM" id="CLU_066525_0_0_1"/>
<keyword evidence="1" id="KW-0812">Transmembrane</keyword>
<keyword evidence="1" id="KW-0472">Membrane</keyword>
<feature type="transmembrane region" description="Helical" evidence="1">
    <location>
        <begin position="328"/>
        <end position="347"/>
    </location>
</feature>
<feature type="transmembrane region" description="Helical" evidence="1">
    <location>
        <begin position="118"/>
        <end position="137"/>
    </location>
</feature>